<accession>A0A067RE60</accession>
<organism evidence="2 3">
    <name type="scientific">Zootermopsis nevadensis</name>
    <name type="common">Dampwood termite</name>
    <dbReference type="NCBI Taxonomy" id="136037"/>
    <lineage>
        <taxon>Eukaryota</taxon>
        <taxon>Metazoa</taxon>
        <taxon>Ecdysozoa</taxon>
        <taxon>Arthropoda</taxon>
        <taxon>Hexapoda</taxon>
        <taxon>Insecta</taxon>
        <taxon>Pterygota</taxon>
        <taxon>Neoptera</taxon>
        <taxon>Polyneoptera</taxon>
        <taxon>Dictyoptera</taxon>
        <taxon>Blattodea</taxon>
        <taxon>Blattoidea</taxon>
        <taxon>Termitoidae</taxon>
        <taxon>Termopsidae</taxon>
        <taxon>Zootermopsis</taxon>
    </lineage>
</organism>
<dbReference type="EMBL" id="KK852692">
    <property type="protein sequence ID" value="KDR18333.1"/>
    <property type="molecule type" value="Genomic_DNA"/>
</dbReference>
<evidence type="ECO:0000313" key="3">
    <source>
        <dbReference type="Proteomes" id="UP000027135"/>
    </source>
</evidence>
<sequence length="151" mass="16459">MTAVELSISGDVSSDDSWCLGSSDRSRLCPGFRCSDSSTQFRLPPELCCTGIISCSGLLEKSSFVSRLILKSSFNFSLCDWSPPRSQVPGRSRRHSCSSELLQLGTTDRPSRDGTLERAGTPRSVPGRRNTRSTRDTSTRCPGPLSSWCSC</sequence>
<evidence type="ECO:0000256" key="1">
    <source>
        <dbReference type="SAM" id="MobiDB-lite"/>
    </source>
</evidence>
<evidence type="ECO:0000313" key="2">
    <source>
        <dbReference type="EMBL" id="KDR18333.1"/>
    </source>
</evidence>
<feature type="region of interest" description="Disordered" evidence="1">
    <location>
        <begin position="105"/>
        <end position="145"/>
    </location>
</feature>
<keyword evidence="3" id="KW-1185">Reference proteome</keyword>
<protein>
    <submittedName>
        <fullName evidence="2">Uncharacterized protein</fullName>
    </submittedName>
</protein>
<name>A0A067RE60_ZOONE</name>
<proteinExistence type="predicted"/>
<dbReference type="InParanoid" id="A0A067RE60"/>
<dbReference type="AlphaFoldDB" id="A0A067RE60"/>
<dbReference type="Proteomes" id="UP000027135">
    <property type="component" value="Unassembled WGS sequence"/>
</dbReference>
<gene>
    <name evidence="2" type="ORF">L798_07214</name>
</gene>
<reference evidence="2 3" key="1">
    <citation type="journal article" date="2014" name="Nat. Commun.">
        <title>Molecular traces of alternative social organization in a termite genome.</title>
        <authorList>
            <person name="Terrapon N."/>
            <person name="Li C."/>
            <person name="Robertson H.M."/>
            <person name="Ji L."/>
            <person name="Meng X."/>
            <person name="Booth W."/>
            <person name="Chen Z."/>
            <person name="Childers C.P."/>
            <person name="Glastad K.M."/>
            <person name="Gokhale K."/>
            <person name="Gowin J."/>
            <person name="Gronenberg W."/>
            <person name="Hermansen R.A."/>
            <person name="Hu H."/>
            <person name="Hunt B.G."/>
            <person name="Huylmans A.K."/>
            <person name="Khalil S.M."/>
            <person name="Mitchell R.D."/>
            <person name="Munoz-Torres M.C."/>
            <person name="Mustard J.A."/>
            <person name="Pan H."/>
            <person name="Reese J.T."/>
            <person name="Scharf M.E."/>
            <person name="Sun F."/>
            <person name="Vogel H."/>
            <person name="Xiao J."/>
            <person name="Yang W."/>
            <person name="Yang Z."/>
            <person name="Yang Z."/>
            <person name="Zhou J."/>
            <person name="Zhu J."/>
            <person name="Brent C.S."/>
            <person name="Elsik C.G."/>
            <person name="Goodisman M.A."/>
            <person name="Liberles D.A."/>
            <person name="Roe R.M."/>
            <person name="Vargo E.L."/>
            <person name="Vilcinskas A."/>
            <person name="Wang J."/>
            <person name="Bornberg-Bauer E."/>
            <person name="Korb J."/>
            <person name="Zhang G."/>
            <person name="Liebig J."/>
        </authorList>
    </citation>
    <scope>NUCLEOTIDE SEQUENCE [LARGE SCALE GENOMIC DNA]</scope>
    <source>
        <tissue evidence="2">Whole organism</tissue>
    </source>
</reference>